<dbReference type="Pfam" id="PF00440">
    <property type="entry name" value="TetR_N"/>
    <property type="match status" value="1"/>
</dbReference>
<dbReference type="PROSITE" id="PS50977">
    <property type="entry name" value="HTH_TETR_2"/>
    <property type="match status" value="1"/>
</dbReference>
<reference evidence="6" key="1">
    <citation type="submission" date="2022-01" db="EMBL/GenBank/DDBJ databases">
        <authorList>
            <person name="Karlyshev A.V."/>
            <person name="Jaspars M."/>
        </authorList>
    </citation>
    <scope>NUCLEOTIDE SEQUENCE</scope>
    <source>
        <strain evidence="6">AGSA3-2</strain>
    </source>
</reference>
<organism evidence="6 7">
    <name type="scientific">Alloalcanivorax xenomutans</name>
    <dbReference type="NCBI Taxonomy" id="1094342"/>
    <lineage>
        <taxon>Bacteria</taxon>
        <taxon>Pseudomonadati</taxon>
        <taxon>Pseudomonadota</taxon>
        <taxon>Gammaproteobacteria</taxon>
        <taxon>Oceanospirillales</taxon>
        <taxon>Alcanivoracaceae</taxon>
        <taxon>Alloalcanivorax</taxon>
    </lineage>
</organism>
<comment type="caution">
    <text evidence="6">The sequence shown here is derived from an EMBL/GenBank/DDBJ whole genome shotgun (WGS) entry which is preliminary data.</text>
</comment>
<evidence type="ECO:0000256" key="2">
    <source>
        <dbReference type="ARBA" id="ARBA00023125"/>
    </source>
</evidence>
<dbReference type="GeneID" id="94685640"/>
<dbReference type="GO" id="GO:0003700">
    <property type="term" value="F:DNA-binding transcription factor activity"/>
    <property type="evidence" value="ECO:0007669"/>
    <property type="project" value="TreeGrafter"/>
</dbReference>
<protein>
    <submittedName>
        <fullName evidence="6">TetR/AcrR family transcriptional regulator</fullName>
    </submittedName>
</protein>
<dbReference type="InterPro" id="IPR009057">
    <property type="entry name" value="Homeodomain-like_sf"/>
</dbReference>
<gene>
    <name evidence="6" type="ORF">LZG35_00855</name>
</gene>
<feature type="DNA-binding region" description="H-T-H motif" evidence="4">
    <location>
        <begin position="46"/>
        <end position="65"/>
    </location>
</feature>
<dbReference type="Gene3D" id="1.10.357.10">
    <property type="entry name" value="Tetracycline Repressor, domain 2"/>
    <property type="match status" value="1"/>
</dbReference>
<dbReference type="AlphaFoldDB" id="A0A9Q3ZD33"/>
<sequence length="209" mass="23553">MTRKTPSKPLPQPHKRPSQARAVFTVQALYDGFVRIWRRDGPAAATTRAIAEESGYAVGTLYDYFPNRTALLSGYVRHCMDVLCQRLSEEDTAMDRHCWEERLRRAVSLTLDEDGQAPYFDREMLMMEGKIATAAHHQRAFRQLVDAWGALVAGWPDRPGPAVTADTLETLVLALWGARRYTLLLDTDTPPIPQQVDRLAVMARALLTS</sequence>
<name>A0A9Q3ZD33_9GAMM</name>
<evidence type="ECO:0000313" key="6">
    <source>
        <dbReference type="EMBL" id="MCE7507166.1"/>
    </source>
</evidence>
<dbReference type="PANTHER" id="PTHR30055">
    <property type="entry name" value="HTH-TYPE TRANSCRIPTIONAL REGULATOR RUTR"/>
    <property type="match status" value="1"/>
</dbReference>
<accession>A0A9Q3ZD33</accession>
<dbReference type="InterPro" id="IPR001647">
    <property type="entry name" value="HTH_TetR"/>
</dbReference>
<evidence type="ECO:0000256" key="3">
    <source>
        <dbReference type="ARBA" id="ARBA00023163"/>
    </source>
</evidence>
<keyword evidence="7" id="KW-1185">Reference proteome</keyword>
<dbReference type="InterPro" id="IPR050109">
    <property type="entry name" value="HTH-type_TetR-like_transc_reg"/>
</dbReference>
<keyword evidence="3" id="KW-0804">Transcription</keyword>
<evidence type="ECO:0000256" key="1">
    <source>
        <dbReference type="ARBA" id="ARBA00023015"/>
    </source>
</evidence>
<proteinExistence type="predicted"/>
<feature type="domain" description="HTH tetR-type" evidence="5">
    <location>
        <begin position="23"/>
        <end position="83"/>
    </location>
</feature>
<evidence type="ECO:0000259" key="5">
    <source>
        <dbReference type="PROSITE" id="PS50977"/>
    </source>
</evidence>
<dbReference type="RefSeq" id="WP_081744320.1">
    <property type="nucleotide sequence ID" value="NZ_CP102389.1"/>
</dbReference>
<dbReference type="Proteomes" id="UP001107961">
    <property type="component" value="Unassembled WGS sequence"/>
</dbReference>
<dbReference type="PANTHER" id="PTHR30055:SF234">
    <property type="entry name" value="HTH-TYPE TRANSCRIPTIONAL REGULATOR BETI"/>
    <property type="match status" value="1"/>
</dbReference>
<evidence type="ECO:0000256" key="4">
    <source>
        <dbReference type="PROSITE-ProRule" id="PRU00335"/>
    </source>
</evidence>
<dbReference type="GO" id="GO:0000976">
    <property type="term" value="F:transcription cis-regulatory region binding"/>
    <property type="evidence" value="ECO:0007669"/>
    <property type="project" value="TreeGrafter"/>
</dbReference>
<keyword evidence="2 4" id="KW-0238">DNA-binding</keyword>
<dbReference type="SUPFAM" id="SSF46689">
    <property type="entry name" value="Homeodomain-like"/>
    <property type="match status" value="1"/>
</dbReference>
<evidence type="ECO:0000313" key="7">
    <source>
        <dbReference type="Proteomes" id="UP001107961"/>
    </source>
</evidence>
<dbReference type="EMBL" id="JAJVKT010000001">
    <property type="protein sequence ID" value="MCE7507166.1"/>
    <property type="molecule type" value="Genomic_DNA"/>
</dbReference>
<keyword evidence="1" id="KW-0805">Transcription regulation</keyword>